<evidence type="ECO:0000256" key="1">
    <source>
        <dbReference type="SAM" id="MobiDB-lite"/>
    </source>
</evidence>
<dbReference type="EMBL" id="JANIEX010000179">
    <property type="protein sequence ID" value="KAJ3571563.1"/>
    <property type="molecule type" value="Genomic_DNA"/>
</dbReference>
<feature type="compositionally biased region" description="Gly residues" evidence="1">
    <location>
        <begin position="1171"/>
        <end position="1189"/>
    </location>
</feature>
<feature type="region of interest" description="Disordered" evidence="1">
    <location>
        <begin position="456"/>
        <end position="515"/>
    </location>
</feature>
<organism evidence="2 3">
    <name type="scientific">Leucocoprinus birnbaumii</name>
    <dbReference type="NCBI Taxonomy" id="56174"/>
    <lineage>
        <taxon>Eukaryota</taxon>
        <taxon>Fungi</taxon>
        <taxon>Dikarya</taxon>
        <taxon>Basidiomycota</taxon>
        <taxon>Agaricomycotina</taxon>
        <taxon>Agaricomycetes</taxon>
        <taxon>Agaricomycetidae</taxon>
        <taxon>Agaricales</taxon>
        <taxon>Agaricineae</taxon>
        <taxon>Agaricaceae</taxon>
        <taxon>Leucocoprinus</taxon>
    </lineage>
</organism>
<dbReference type="InterPro" id="IPR052577">
    <property type="entry name" value="VWA7"/>
</dbReference>
<dbReference type="Pfam" id="PF07217">
    <property type="entry name" value="Het-C"/>
    <property type="match status" value="1"/>
</dbReference>
<protein>
    <recommendedName>
        <fullName evidence="4">Protein LTV1 homolog</fullName>
    </recommendedName>
</protein>
<feature type="compositionally biased region" description="Basic and acidic residues" evidence="1">
    <location>
        <begin position="238"/>
        <end position="248"/>
    </location>
</feature>
<keyword evidence="3" id="KW-1185">Reference proteome</keyword>
<evidence type="ECO:0008006" key="4">
    <source>
        <dbReference type="Google" id="ProtNLM"/>
    </source>
</evidence>
<dbReference type="Proteomes" id="UP001213000">
    <property type="component" value="Unassembled WGS sequence"/>
</dbReference>
<feature type="region of interest" description="Disordered" evidence="1">
    <location>
        <begin position="238"/>
        <end position="294"/>
    </location>
</feature>
<reference evidence="2" key="1">
    <citation type="submission" date="2022-07" db="EMBL/GenBank/DDBJ databases">
        <title>Genome Sequence of Leucocoprinus birnbaumii.</title>
        <authorList>
            <person name="Buettner E."/>
        </authorList>
    </citation>
    <scope>NUCLEOTIDE SEQUENCE</scope>
    <source>
        <strain evidence="2">VT141</strain>
    </source>
</reference>
<dbReference type="PANTHER" id="PTHR14905:SF7">
    <property type="entry name" value="VON WILLEBRAND FACTOR A DOMAIN-CONTAINING PROTEIN 7"/>
    <property type="match status" value="1"/>
</dbReference>
<dbReference type="InterPro" id="IPR007307">
    <property type="entry name" value="Ltv1"/>
</dbReference>
<name>A0AAD5VWS2_9AGAR</name>
<feature type="compositionally biased region" description="Polar residues" evidence="1">
    <location>
        <begin position="473"/>
        <end position="484"/>
    </location>
</feature>
<feature type="compositionally biased region" description="Acidic residues" evidence="1">
    <location>
        <begin position="462"/>
        <end position="472"/>
    </location>
</feature>
<feature type="compositionally biased region" description="Basic and acidic residues" evidence="1">
    <location>
        <begin position="1190"/>
        <end position="1204"/>
    </location>
</feature>
<dbReference type="InterPro" id="IPR010816">
    <property type="entry name" value="Het-C"/>
</dbReference>
<feature type="compositionally biased region" description="Basic and acidic residues" evidence="1">
    <location>
        <begin position="1219"/>
        <end position="1231"/>
    </location>
</feature>
<dbReference type="GO" id="GO:0042274">
    <property type="term" value="P:ribosomal small subunit biogenesis"/>
    <property type="evidence" value="ECO:0007669"/>
    <property type="project" value="InterPro"/>
</dbReference>
<dbReference type="Pfam" id="PF04180">
    <property type="entry name" value="LTV"/>
    <property type="match status" value="1"/>
</dbReference>
<proteinExistence type="predicted"/>
<dbReference type="PANTHER" id="PTHR14905">
    <property type="entry name" value="NG37"/>
    <property type="match status" value="1"/>
</dbReference>
<feature type="region of interest" description="Disordered" evidence="1">
    <location>
        <begin position="1138"/>
        <end position="1248"/>
    </location>
</feature>
<sequence>MPPKKSIFRQPGAKHFQLVHRSQRDPLIHDPEASKHVLKPFERENVKKGGKSRADLESLLPISDVEHDKQKNVGEAALYGIYYDDTDYDYMQHLRTVGVQEEGVDSIMIEAPTKKNKGKAKMETLILPQESLPSASELPRNYESQQAIPESIAGFQPDMDPHLRQVLEALEDDAFVEDDLGDDFFGQLVDGGERGSEDVHFEFDEDGLEEVEDEFLPGTENESEPAELGWEERFAQFKKNQAREKPESTSDDEFASEGGDTIGGLPSISVIGGKGKKRRKGSSDASGYSMSSSSMYRNEALQTLDERFDQARLAPNMPNDADLDIDEAPELITSREDFDSMVNEFLNDYEILGRKMKPKLEGDSSIDKLDTIRRALGHDDRVRVNEDDDDEVQDFVSQDDTPQEDRWDCETILTTYSNLENHPRIIRVTNSRHVPKISLDPKTGFPLVDVLSNNQIRRTLPPEDDSDYDTETENTVNKRTTISRPRNESKDDKKARKAAAKAEKQNRRAEKRETKEQFAAELKTQKQVLANKAQRLKKLDLISSHHSLGMCNELLDIHAGHSSRLSSTTQCIYTPMPTTLTTFLLIATVLLVLTPTGTYAFGAGDIPDFSYLNDKAFRHGDIESILENLVKNAGGAALGGSGLLEFASSIINSASGGSKFSKMDVKRVYFGNWLRDYSQAMDISGLSKLAPDTITLIISVLGFMTFGFATREFEVTQERLGVYLPVEHIDNPKGYGEAEGDARRIHPKLRPPVQMRELEIDERTGMKKYMASENEGFDTSTACIRRTLTACIEYGRRGRGGENADQFEAFRLLGTGLHTLEDLLAHSNWCEIALRKMGHEEVFCHVGDNVIVDTPNGPAPPLVTGTFGGADFLHSLLGEAGDHLSQASVTDLAGKMDEASKGGDSNVSAFQAILGKLPIGGGNDKMNQTQEMQEEAKAYQFDPDNIAPPEVQRRLLDLLKWRDNIMRDVTETIEKIPGLSDLVESFENALNAFVYTILAPYLVPIITSVTGVLNEGSSAVINSDDQYRVFDDPDASDPSHSILSKDHFGLILNEPAGKIAQVVVEYSVNLIVRAWSDNSNPDRVVDAILEAFHHPYYADGRSQIQHRMFEQMEQWLGGLGSDEAQQVLERLTKESVREHKNKRIGSEDMDFEEPGYSHKPQNYSLGSQYASGGGAYNSGYSTSGGGGGGHRYDREDERSRESRHGQQQNTYGGGGYGRQENEYSGSRRDEDSYGGGYQRESNQAPKSIVVEEGTTNILIAARVVMRKSSNKEEIMKTTAPMVAQMTLVAMMAGTANPVVTKTVTAKGDITRTRTRTRMVAQTSTLVVTMKGTHPLMDKTSMALISAEMTIMDVGKSMPVRIAAVRVMAVVEALVKEAVVEMKVMAAADMVEARDTAGNLRNIGATKAMVVVLNNMEVKDMVKGRTIIQAMVKTRRSALNDSTSVTMGKSMEKRGITTTTIATITTMIEKLKKIDWI</sequence>
<comment type="caution">
    <text evidence="2">The sequence shown here is derived from an EMBL/GenBank/DDBJ whole genome shotgun (WGS) entry which is preliminary data.</text>
</comment>
<evidence type="ECO:0000313" key="3">
    <source>
        <dbReference type="Proteomes" id="UP001213000"/>
    </source>
</evidence>
<feature type="compositionally biased region" description="Low complexity" evidence="1">
    <location>
        <begin position="283"/>
        <end position="294"/>
    </location>
</feature>
<gene>
    <name evidence="2" type="ORF">NP233_g3672</name>
</gene>
<accession>A0AAD5VWS2</accession>
<evidence type="ECO:0000313" key="2">
    <source>
        <dbReference type="EMBL" id="KAJ3571563.1"/>
    </source>
</evidence>
<feature type="compositionally biased region" description="Basic and acidic residues" evidence="1">
    <location>
        <begin position="485"/>
        <end position="515"/>
    </location>
</feature>